<keyword evidence="3 6" id="KW-0963">Cytoplasm</keyword>
<accession>A0A8H7RM12</accession>
<dbReference type="FunFam" id="3.30.1460.20:FF:000005">
    <property type="entry name" value="Arp2/3 complex 34 kDa subunit"/>
    <property type="match status" value="1"/>
</dbReference>
<comment type="function">
    <text evidence="6">Functions as actin-binding component of the Arp2/3 complex which is involved in regulation of actin polymerization and together with an activating nucleation-promoting factor (NPF) mediates the formation of branched actin networks.</text>
</comment>
<dbReference type="PANTHER" id="PTHR12058">
    <property type="entry name" value="ARP2/3 COMPLEX 34 KDA SUBUNIT"/>
    <property type="match status" value="1"/>
</dbReference>
<comment type="caution">
    <text evidence="7">The sequence shown here is derived from an EMBL/GenBank/DDBJ whole genome shotgun (WGS) entry which is preliminary data.</text>
</comment>
<dbReference type="EMBL" id="JAEPRD010000005">
    <property type="protein sequence ID" value="KAG2212667.1"/>
    <property type="molecule type" value="Genomic_DNA"/>
</dbReference>
<evidence type="ECO:0000313" key="8">
    <source>
        <dbReference type="Proteomes" id="UP000603453"/>
    </source>
</evidence>
<dbReference type="SUPFAM" id="SSF69645">
    <property type="entry name" value="Arp2/3 complex subunits"/>
    <property type="match status" value="2"/>
</dbReference>
<dbReference type="GO" id="GO:0005885">
    <property type="term" value="C:Arp2/3 protein complex"/>
    <property type="evidence" value="ECO:0007669"/>
    <property type="project" value="InterPro"/>
</dbReference>
<dbReference type="Gene3D" id="3.30.1460.20">
    <property type="match status" value="2"/>
</dbReference>
<evidence type="ECO:0000256" key="4">
    <source>
        <dbReference type="ARBA" id="ARBA00023203"/>
    </source>
</evidence>
<dbReference type="GO" id="GO:0051015">
    <property type="term" value="F:actin filament binding"/>
    <property type="evidence" value="ECO:0007669"/>
    <property type="project" value="TreeGrafter"/>
</dbReference>
<keyword evidence="8" id="KW-1185">Reference proteome</keyword>
<evidence type="ECO:0000313" key="7">
    <source>
        <dbReference type="EMBL" id="KAG2212667.1"/>
    </source>
</evidence>
<comment type="subcellular location">
    <subcellularLocation>
        <location evidence="1 6">Cytoplasm</location>
        <location evidence="1 6">Cytoskeleton</location>
    </subcellularLocation>
</comment>
<dbReference type="Proteomes" id="UP000603453">
    <property type="component" value="Unassembled WGS sequence"/>
</dbReference>
<evidence type="ECO:0000256" key="1">
    <source>
        <dbReference type="ARBA" id="ARBA00004245"/>
    </source>
</evidence>
<keyword evidence="5 6" id="KW-0206">Cytoskeleton</keyword>
<organism evidence="7 8">
    <name type="scientific">Mucor saturninus</name>
    <dbReference type="NCBI Taxonomy" id="64648"/>
    <lineage>
        <taxon>Eukaryota</taxon>
        <taxon>Fungi</taxon>
        <taxon>Fungi incertae sedis</taxon>
        <taxon>Mucoromycota</taxon>
        <taxon>Mucoromycotina</taxon>
        <taxon>Mucoromycetes</taxon>
        <taxon>Mucorales</taxon>
        <taxon>Mucorineae</taxon>
        <taxon>Mucoraceae</taxon>
        <taxon>Mucor</taxon>
    </lineage>
</organism>
<comment type="similarity">
    <text evidence="2 6">Belongs to the ARPC2 family.</text>
</comment>
<dbReference type="InterPro" id="IPR007188">
    <property type="entry name" value="ARPC2"/>
</dbReference>
<protein>
    <recommendedName>
        <fullName evidence="6">Arp2/3 complex 34 kDa subunit</fullName>
    </recommendedName>
</protein>
<evidence type="ECO:0000256" key="2">
    <source>
        <dbReference type="ARBA" id="ARBA00007192"/>
    </source>
</evidence>
<dbReference type="PANTHER" id="PTHR12058:SF0">
    <property type="entry name" value="ACTIN-RELATED PROTEIN 2_3 COMPLEX SUBUNIT 2"/>
    <property type="match status" value="1"/>
</dbReference>
<dbReference type="FunFam" id="3.30.1460.20:FF:000003">
    <property type="entry name" value="Arp2/3 complex 34 kDa subunit"/>
    <property type="match status" value="1"/>
</dbReference>
<dbReference type="OrthoDB" id="148331at2759"/>
<proteinExistence type="inferred from homology"/>
<dbReference type="GO" id="GO:0034314">
    <property type="term" value="P:Arp2/3 complex-mediated actin nucleation"/>
    <property type="evidence" value="ECO:0007669"/>
    <property type="project" value="InterPro"/>
</dbReference>
<dbReference type="GO" id="GO:0005200">
    <property type="term" value="F:structural constituent of cytoskeleton"/>
    <property type="evidence" value="ECO:0007669"/>
    <property type="project" value="TreeGrafter"/>
</dbReference>
<gene>
    <name evidence="7" type="ORF">INT47_000644</name>
</gene>
<evidence type="ECO:0000256" key="5">
    <source>
        <dbReference type="ARBA" id="ARBA00023212"/>
    </source>
</evidence>
<dbReference type="Pfam" id="PF04045">
    <property type="entry name" value="P34-Arc"/>
    <property type="match status" value="1"/>
</dbReference>
<evidence type="ECO:0000256" key="6">
    <source>
        <dbReference type="RuleBase" id="RU364015"/>
    </source>
</evidence>
<dbReference type="InterPro" id="IPR034666">
    <property type="entry name" value="ARPC2/4"/>
</dbReference>
<evidence type="ECO:0000256" key="3">
    <source>
        <dbReference type="ARBA" id="ARBA00022490"/>
    </source>
</evidence>
<comment type="subunit">
    <text evidence="6">Component of the Arp2/3 complex.</text>
</comment>
<reference evidence="7" key="1">
    <citation type="submission" date="2020-12" db="EMBL/GenBank/DDBJ databases">
        <title>Metabolic potential, ecology and presence of endohyphal bacteria is reflected in genomic diversity of Mucoromycotina.</title>
        <authorList>
            <person name="Muszewska A."/>
            <person name="Okrasinska A."/>
            <person name="Steczkiewicz K."/>
            <person name="Drgas O."/>
            <person name="Orlowska M."/>
            <person name="Perlinska-Lenart U."/>
            <person name="Aleksandrzak-Piekarczyk T."/>
            <person name="Szatraj K."/>
            <person name="Zielenkiewicz U."/>
            <person name="Pilsyk S."/>
            <person name="Malc E."/>
            <person name="Mieczkowski P."/>
            <person name="Kruszewska J.S."/>
            <person name="Biernat P."/>
            <person name="Pawlowska J."/>
        </authorList>
    </citation>
    <scope>NUCLEOTIDE SEQUENCE</scope>
    <source>
        <strain evidence="7">WA0000017839</strain>
    </source>
</reference>
<sequence>MEVKNAFAFSYYSHSKHTMILLDYHNVIIKNTLDARLKGEKVEPVDMTVADFDGVTYHISTPESYNVIHISLGWACAAELFGHGAKEVLQREYGTLLLDSPEQGYDVTLAIDLEQLPADAEAKDELVRKVSLLKRNLLAAPFEIAFQEQEQCEKEQKTEIKSELMAVHYRQEEAIYVKSNFDRITVIFSTTFKDETDKIFGKVFLQEFVDARRRVPALQNAPQVLYSIREPPLELRHLNLKDSDDVSYVTFVLFPNHFTTGDVREETISRIQIFRDYLHYHIKCSKAYMHTRMRARVRDFLKVLNRAKPEITNAERKTASGRTFRRS</sequence>
<dbReference type="AlphaFoldDB" id="A0A8H7RM12"/>
<name>A0A8H7RM12_9FUNG</name>
<dbReference type="GO" id="GO:0030041">
    <property type="term" value="P:actin filament polymerization"/>
    <property type="evidence" value="ECO:0007669"/>
    <property type="project" value="InterPro"/>
</dbReference>
<keyword evidence="4 6" id="KW-0009">Actin-binding</keyword>